<accession>A0ABP1QX59</accession>
<name>A0ABP1QX59_9HEXA</name>
<reference evidence="3 4" key="1">
    <citation type="submission" date="2024-08" db="EMBL/GenBank/DDBJ databases">
        <authorList>
            <person name="Cucini C."/>
            <person name="Frati F."/>
        </authorList>
    </citation>
    <scope>NUCLEOTIDE SEQUENCE [LARGE SCALE GENOMIC DNA]</scope>
</reference>
<proteinExistence type="predicted"/>
<feature type="compositionally biased region" description="Polar residues" evidence="1">
    <location>
        <begin position="563"/>
        <end position="572"/>
    </location>
</feature>
<gene>
    <name evidence="3" type="ORF">ODALV1_LOCUS14703</name>
</gene>
<feature type="signal peptide" evidence="2">
    <location>
        <begin position="1"/>
        <end position="20"/>
    </location>
</feature>
<evidence type="ECO:0000313" key="4">
    <source>
        <dbReference type="Proteomes" id="UP001642540"/>
    </source>
</evidence>
<sequence>MVYLASFTFIVLAFISGQQATFIRRYTTNLILYGDYSPNDREVLYTNSDNAAWKNLSQLAEDRGLPMKALLCGVGQGAWLAYPKADFKYEKDGEGYILLIIGDACISASGINSVQPVGQIMRKYEGLVTYTEPYFMSDPVEMLDNSSTAAGVKSMIYAGDGDGAAWTVDGGGQKYCVYRPEGLISPGYCILSDLETQLGIAGGASVTWGCEGNSSGPSSLSDENNYQLQTCFSVFGVYRLLDNYFQLPVLKSVCGGGADPPSKLGFYKLVDAWKFRMNPDKQLDMDPAKLEKDDDDIRMPMRIRMLTYFFQIFSNGCPAVDPIYFNLIRYIFMQHIKTTWEEAPQILDRNDTNRGWKRAFIFLRSCHETRLNEKVNFDPSFTCSASHPKEGPIPDEEADVVDLMLAGPHLDHVIEQVWIMLNYVSPYCASVNNFVDNLWVDFTNLFRREVLLPLLQQWVNPGTWQTYYEFMFNGYSIEEGKREIIRCVQSVFRLTPHMDPVDRPSSMISEFLELAKNRPPVILDNLKSPKIKREVASAESSITKSSAHQMIAGAKKRDHHHPQTSPHSNRSR</sequence>
<evidence type="ECO:0000256" key="2">
    <source>
        <dbReference type="SAM" id="SignalP"/>
    </source>
</evidence>
<dbReference type="Proteomes" id="UP001642540">
    <property type="component" value="Unassembled WGS sequence"/>
</dbReference>
<evidence type="ECO:0000256" key="1">
    <source>
        <dbReference type="SAM" id="MobiDB-lite"/>
    </source>
</evidence>
<dbReference type="EMBL" id="CAXLJM020000046">
    <property type="protein sequence ID" value="CAL8111074.1"/>
    <property type="molecule type" value="Genomic_DNA"/>
</dbReference>
<organism evidence="3 4">
    <name type="scientific">Orchesella dallaii</name>
    <dbReference type="NCBI Taxonomy" id="48710"/>
    <lineage>
        <taxon>Eukaryota</taxon>
        <taxon>Metazoa</taxon>
        <taxon>Ecdysozoa</taxon>
        <taxon>Arthropoda</taxon>
        <taxon>Hexapoda</taxon>
        <taxon>Collembola</taxon>
        <taxon>Entomobryomorpha</taxon>
        <taxon>Entomobryoidea</taxon>
        <taxon>Orchesellidae</taxon>
        <taxon>Orchesellinae</taxon>
        <taxon>Orchesella</taxon>
    </lineage>
</organism>
<protein>
    <submittedName>
        <fullName evidence="3">Uncharacterized protein</fullName>
    </submittedName>
</protein>
<feature type="chain" id="PRO_5047398966" evidence="2">
    <location>
        <begin position="21"/>
        <end position="572"/>
    </location>
</feature>
<keyword evidence="4" id="KW-1185">Reference proteome</keyword>
<comment type="caution">
    <text evidence="3">The sequence shown here is derived from an EMBL/GenBank/DDBJ whole genome shotgun (WGS) entry which is preliminary data.</text>
</comment>
<feature type="compositionally biased region" description="Polar residues" evidence="1">
    <location>
        <begin position="538"/>
        <end position="548"/>
    </location>
</feature>
<evidence type="ECO:0000313" key="3">
    <source>
        <dbReference type="EMBL" id="CAL8111074.1"/>
    </source>
</evidence>
<keyword evidence="2" id="KW-0732">Signal</keyword>
<feature type="region of interest" description="Disordered" evidence="1">
    <location>
        <begin position="537"/>
        <end position="572"/>
    </location>
</feature>